<reference evidence="2" key="1">
    <citation type="submission" date="2019-01" db="EMBL/GenBank/DDBJ databases">
        <title>Draft genome sequences of three monokaryotic isolates of the white-rot basidiomycete fungus Dichomitus squalens.</title>
        <authorList>
            <consortium name="DOE Joint Genome Institute"/>
            <person name="Lopez S.C."/>
            <person name="Andreopoulos B."/>
            <person name="Pangilinan J."/>
            <person name="Lipzen A."/>
            <person name="Riley R."/>
            <person name="Ahrendt S."/>
            <person name="Ng V."/>
            <person name="Barry K."/>
            <person name="Daum C."/>
            <person name="Grigoriev I.V."/>
            <person name="Hilden K.S."/>
            <person name="Makela M.R."/>
            <person name="de Vries R.P."/>
        </authorList>
    </citation>
    <scope>NUCLEOTIDE SEQUENCE [LARGE SCALE GENOMIC DNA]</scope>
    <source>
        <strain evidence="2">OM18370.1</strain>
    </source>
</reference>
<protein>
    <submittedName>
        <fullName evidence="2">Uncharacterized protein</fullName>
    </submittedName>
</protein>
<accession>A0A4Q9M3I7</accession>
<dbReference type="Proteomes" id="UP000292957">
    <property type="component" value="Unassembled WGS sequence"/>
</dbReference>
<organism evidence="2">
    <name type="scientific">Dichomitus squalens</name>
    <dbReference type="NCBI Taxonomy" id="114155"/>
    <lineage>
        <taxon>Eukaryota</taxon>
        <taxon>Fungi</taxon>
        <taxon>Dikarya</taxon>
        <taxon>Basidiomycota</taxon>
        <taxon>Agaricomycotina</taxon>
        <taxon>Agaricomycetes</taxon>
        <taxon>Polyporales</taxon>
        <taxon>Polyporaceae</taxon>
        <taxon>Dichomitus</taxon>
    </lineage>
</organism>
<proteinExistence type="predicted"/>
<sequence>MSAFDLKRALPLEGPPNFSDGLVGAINSRHGFLVTSPNADFVPEIVQGIVDVVLRSDGKYGPVDPIQWPQIFTPRFGYLSAVLKPIAPPHHLAPMFTPPSQTDFVPLTGTPVAGFGHITPSFIAPLRTLVEEMSQRIVDFVRKCGGEECADLHWHGVTMRNVLSRLRLMPASFPDQLLQVTELQRHWLMASAYLEYQWRLRSVSSADETTCAYLPLMGAWSSEPQHVQLLYEAGIPVWYVRTSHILHREICIARSTTPVAPSTLQLARFPGTDGCLFHGLVGEAHLHSMMQGGHGYLDISRVPTASIYSGEDYGPEITIREAKAVRRAGGSASGSRTARSSQSHGEHTLSQQSLRSKPYDRRRVPGPHPSQVHGHDKFVEFPHKWMLPAIPSWSEAMLLVDRSMPARPANQFWGYWIPEPTLILGPKDEARQIRYLTNWVRARPIWLYLLRVPGSRPTGVGAQYWWSFLNGVLEDSSLTTRTGKRMVEIKNLFGSVFQDHQFDLGTRAPVDWHGHHFKRVPEALAPTVIWEIFELGFRYELLALDRFLRPSISRSRAEEAVREDLLATVFPGGWLRAVDALPSGNSSGLFATHPHRRVTALNALRLVLMQWPGCPSAIVSASPLQGNDRDEVIVDLERDLASFYVDTFFACAGRAPIVPHLYPL</sequence>
<feature type="region of interest" description="Disordered" evidence="1">
    <location>
        <begin position="325"/>
        <end position="375"/>
    </location>
</feature>
<gene>
    <name evidence="2" type="ORF">BD311DRAFT_707043</name>
</gene>
<dbReference type="AlphaFoldDB" id="A0A4Q9M3I7"/>
<name>A0A4Q9M3I7_9APHY</name>
<evidence type="ECO:0000256" key="1">
    <source>
        <dbReference type="SAM" id="MobiDB-lite"/>
    </source>
</evidence>
<dbReference type="EMBL" id="ML143611">
    <property type="protein sequence ID" value="TBU21410.1"/>
    <property type="molecule type" value="Genomic_DNA"/>
</dbReference>
<dbReference type="OrthoDB" id="2749633at2759"/>
<feature type="compositionally biased region" description="Low complexity" evidence="1">
    <location>
        <begin position="327"/>
        <end position="343"/>
    </location>
</feature>
<evidence type="ECO:0000313" key="2">
    <source>
        <dbReference type="EMBL" id="TBU21410.1"/>
    </source>
</evidence>